<evidence type="ECO:0000313" key="1">
    <source>
        <dbReference type="EMBL" id="MEI2453844.1"/>
    </source>
</evidence>
<keyword evidence="2" id="KW-1185">Reference proteome</keyword>
<comment type="caution">
    <text evidence="1">The sequence shown here is derived from an EMBL/GenBank/DDBJ whole genome shotgun (WGS) entry which is preliminary data.</text>
</comment>
<organism evidence="1 2">
    <name type="scientific">Lysobacter firmicutimachus</name>
    <dbReference type="NCBI Taxonomy" id="1792846"/>
    <lineage>
        <taxon>Bacteria</taxon>
        <taxon>Pseudomonadati</taxon>
        <taxon>Pseudomonadota</taxon>
        <taxon>Gammaproteobacteria</taxon>
        <taxon>Lysobacterales</taxon>
        <taxon>Lysobacteraceae</taxon>
        <taxon>Lysobacter</taxon>
    </lineage>
</organism>
<dbReference type="Proteomes" id="UP001387215">
    <property type="component" value="Unassembled WGS sequence"/>
</dbReference>
<name>A0ABU8CZC5_9GAMM</name>
<dbReference type="RefSeq" id="WP_336131069.1">
    <property type="nucleotide sequence ID" value="NZ_JBANDL010000002.1"/>
</dbReference>
<gene>
    <name evidence="1" type="ORF">V2J18_04025</name>
</gene>
<dbReference type="EMBL" id="JBANDL010000002">
    <property type="protein sequence ID" value="MEI2453844.1"/>
    <property type="molecule type" value="Genomic_DNA"/>
</dbReference>
<accession>A0ABU8CZC5</accession>
<protein>
    <submittedName>
        <fullName evidence="1">Uncharacterized protein</fullName>
    </submittedName>
</protein>
<evidence type="ECO:0000313" key="2">
    <source>
        <dbReference type="Proteomes" id="UP001387215"/>
    </source>
</evidence>
<reference evidence="1 2" key="1">
    <citation type="submission" date="2024-02" db="EMBL/GenBank/DDBJ databases">
        <title>Lysobacter Genome Sequencing and Mining.</title>
        <authorList>
            <person name="Bierman J."/>
            <person name="Walker M.C."/>
        </authorList>
    </citation>
    <scope>NUCLEOTIDE SEQUENCE [LARGE SCALE GENOMIC DNA]</scope>
    <source>
        <strain evidence="1 2">PB6250</strain>
    </source>
</reference>
<proteinExistence type="predicted"/>
<sequence>MQKNTVATPVETHVLMLMVKPEGGERTMGHKRPETGPAPTLGHGVARAAQAETSLPMSAVTSDPNSLPSPIVATCVELGEEQLISHDLIDRLVKRLLPVLAREAPSGTVTPTINALPPVLSAQSPLHSDLQDRVKRQREINRRLRSLLERVVV</sequence>